<feature type="domain" description="C-type lysozyme inhibitor" evidence="7">
    <location>
        <begin position="53"/>
        <end position="116"/>
    </location>
</feature>
<feature type="chain" id="PRO_5028985944" evidence="6">
    <location>
        <begin position="26"/>
        <end position="132"/>
    </location>
</feature>
<gene>
    <name evidence="8" type="ORF">H8B22_01265</name>
</gene>
<evidence type="ECO:0000259" key="7">
    <source>
        <dbReference type="Pfam" id="PF09864"/>
    </source>
</evidence>
<dbReference type="KEGG" id="lsx:H8B22_01265"/>
<evidence type="ECO:0000256" key="6">
    <source>
        <dbReference type="SAM" id="SignalP"/>
    </source>
</evidence>
<evidence type="ECO:0000313" key="9">
    <source>
        <dbReference type="Proteomes" id="UP000516018"/>
    </source>
</evidence>
<keyword evidence="1 6" id="KW-0732">Signal</keyword>
<dbReference type="Pfam" id="PF09864">
    <property type="entry name" value="MliC"/>
    <property type="match status" value="1"/>
</dbReference>
<dbReference type="InterPro" id="IPR036328">
    <property type="entry name" value="MliC_sf"/>
</dbReference>
<evidence type="ECO:0000256" key="1">
    <source>
        <dbReference type="ARBA" id="ARBA00022729"/>
    </source>
</evidence>
<dbReference type="AlphaFoldDB" id="A0A7H0FY00"/>
<reference evidence="8 9" key="1">
    <citation type="submission" date="2020-08" db="EMBL/GenBank/DDBJ databases">
        <title>Lysobacter sp. II4 sp. nov., isolated from soil.</title>
        <authorList>
            <person name="Woo C.Y."/>
            <person name="Kim J."/>
        </authorList>
    </citation>
    <scope>NUCLEOTIDE SEQUENCE [LARGE SCALE GENOMIC DNA]</scope>
    <source>
        <strain evidence="8 9">II4</strain>
    </source>
</reference>
<dbReference type="Proteomes" id="UP000516018">
    <property type="component" value="Chromosome"/>
</dbReference>
<evidence type="ECO:0000313" key="8">
    <source>
        <dbReference type="EMBL" id="QNP40916.1"/>
    </source>
</evidence>
<dbReference type="EMBL" id="CP060820">
    <property type="protein sequence ID" value="QNP40916.1"/>
    <property type="molecule type" value="Genomic_DNA"/>
</dbReference>
<protein>
    <submittedName>
        <fullName evidence="8">MliC family protein</fullName>
    </submittedName>
</protein>
<keyword evidence="3" id="KW-0564">Palmitate</keyword>
<name>A0A7H0FY00_9GAMM</name>
<evidence type="ECO:0000256" key="5">
    <source>
        <dbReference type="SAM" id="MobiDB-lite"/>
    </source>
</evidence>
<feature type="signal peptide" evidence="6">
    <location>
        <begin position="1"/>
        <end position="25"/>
    </location>
</feature>
<proteinExistence type="predicted"/>
<dbReference type="Gene3D" id="2.40.128.200">
    <property type="match status" value="1"/>
</dbReference>
<evidence type="ECO:0000256" key="4">
    <source>
        <dbReference type="ARBA" id="ARBA00023288"/>
    </source>
</evidence>
<organism evidence="8 9">
    <name type="scientific">Agrilutibacter terrestris</name>
    <dbReference type="NCBI Taxonomy" id="2865112"/>
    <lineage>
        <taxon>Bacteria</taxon>
        <taxon>Pseudomonadati</taxon>
        <taxon>Pseudomonadota</taxon>
        <taxon>Gammaproteobacteria</taxon>
        <taxon>Lysobacterales</taxon>
        <taxon>Lysobacteraceae</taxon>
        <taxon>Agrilutibacter</taxon>
    </lineage>
</organism>
<dbReference type="SUPFAM" id="SSF141488">
    <property type="entry name" value="YdhA-like"/>
    <property type="match status" value="1"/>
</dbReference>
<sequence>MTARRATLLLSIVLPLIACQPSGPADPATATDAATPSSPSASTHKTATTVTRWQCDKLTVATHFDDASLESITLETPERTLTLKSMANEDGARFADAAGNEFWSRPGKVSLSLLGQPAMACRKTRAAASAQR</sequence>
<feature type="region of interest" description="Disordered" evidence="5">
    <location>
        <begin position="24"/>
        <end position="47"/>
    </location>
</feature>
<accession>A0A7H0FY00</accession>
<keyword evidence="4" id="KW-0449">Lipoprotein</keyword>
<dbReference type="RefSeq" id="WP_187712354.1">
    <property type="nucleotide sequence ID" value="NZ_CP060820.1"/>
</dbReference>
<evidence type="ECO:0000256" key="3">
    <source>
        <dbReference type="ARBA" id="ARBA00023139"/>
    </source>
</evidence>
<evidence type="ECO:0000256" key="2">
    <source>
        <dbReference type="ARBA" id="ARBA00023136"/>
    </source>
</evidence>
<dbReference type="InterPro" id="IPR018660">
    <property type="entry name" value="MliC"/>
</dbReference>
<keyword evidence="9" id="KW-1185">Reference proteome</keyword>
<keyword evidence="2" id="KW-0472">Membrane</keyword>